<protein>
    <submittedName>
        <fullName evidence="1">Uncharacterized protein</fullName>
    </submittedName>
</protein>
<evidence type="ECO:0000313" key="1">
    <source>
        <dbReference type="EMBL" id="PHM58556.1"/>
    </source>
</evidence>
<organism evidence="1 2">
    <name type="scientific">Xenorhabdus stockiae</name>
    <dbReference type="NCBI Taxonomy" id="351614"/>
    <lineage>
        <taxon>Bacteria</taxon>
        <taxon>Pseudomonadati</taxon>
        <taxon>Pseudomonadota</taxon>
        <taxon>Gammaproteobacteria</taxon>
        <taxon>Enterobacterales</taxon>
        <taxon>Morganellaceae</taxon>
        <taxon>Xenorhabdus</taxon>
    </lineage>
</organism>
<dbReference type="EMBL" id="NJAJ01000098">
    <property type="protein sequence ID" value="PHM58556.1"/>
    <property type="molecule type" value="Genomic_DNA"/>
</dbReference>
<name>A0A2D0K510_9GAMM</name>
<dbReference type="RefSeq" id="WP_099126271.1">
    <property type="nucleotide sequence ID" value="NZ_CAWNRH010000179.1"/>
</dbReference>
<evidence type="ECO:0000313" key="2">
    <source>
        <dbReference type="Proteomes" id="UP000222366"/>
    </source>
</evidence>
<accession>A0A2D0K510</accession>
<gene>
    <name evidence="1" type="ORF">Xsto_04106</name>
</gene>
<proteinExistence type="predicted"/>
<reference evidence="1 2" key="1">
    <citation type="journal article" date="2017" name="Nat. Microbiol.">
        <title>Natural product diversity associated with the nematode symbionts Photorhabdus and Xenorhabdus.</title>
        <authorList>
            <person name="Tobias N.J."/>
            <person name="Wolff H."/>
            <person name="Djahanschiri B."/>
            <person name="Grundmann F."/>
            <person name="Kronenwerth M."/>
            <person name="Shi Y.M."/>
            <person name="Simonyi S."/>
            <person name="Grun P."/>
            <person name="Shapiro-Ilan D."/>
            <person name="Pidot S.J."/>
            <person name="Stinear T.P."/>
            <person name="Ebersberger I."/>
            <person name="Bode H.B."/>
        </authorList>
    </citation>
    <scope>NUCLEOTIDE SEQUENCE [LARGE SCALE GENOMIC DNA]</scope>
    <source>
        <strain evidence="1 2">DSM 17904</strain>
    </source>
</reference>
<dbReference type="Proteomes" id="UP000222366">
    <property type="component" value="Unassembled WGS sequence"/>
</dbReference>
<sequence>MEIMKSKQVVIMYRTANQVSRVSNELAGSYMYFARAQDAMDTGLFCQKLILDYWDGDEKFDFLEKRFEIKSRCDLTQDEIGIAC</sequence>
<dbReference type="AlphaFoldDB" id="A0A2D0K510"/>
<comment type="caution">
    <text evidence="1">The sequence shown here is derived from an EMBL/GenBank/DDBJ whole genome shotgun (WGS) entry which is preliminary data.</text>
</comment>
<keyword evidence="2" id="KW-1185">Reference proteome</keyword>